<proteinExistence type="predicted"/>
<dbReference type="SUPFAM" id="SSF51658">
    <property type="entry name" value="Xylose isomerase-like"/>
    <property type="match status" value="1"/>
</dbReference>
<dbReference type="EMBL" id="JBHUHU010000005">
    <property type="protein sequence ID" value="MFD2101513.1"/>
    <property type="molecule type" value="Genomic_DNA"/>
</dbReference>
<comment type="caution">
    <text evidence="1">The sequence shown here is derived from an EMBL/GenBank/DDBJ whole genome shotgun (WGS) entry which is preliminary data.</text>
</comment>
<evidence type="ECO:0000313" key="2">
    <source>
        <dbReference type="Proteomes" id="UP001597342"/>
    </source>
</evidence>
<name>A0ABW4Y4P5_9FLAO</name>
<protein>
    <submittedName>
        <fullName evidence="1">Metabolite traffic protein EboE</fullName>
    </submittedName>
</protein>
<keyword evidence="2" id="KW-1185">Reference proteome</keyword>
<dbReference type="RefSeq" id="WP_379832088.1">
    <property type="nucleotide sequence ID" value="NZ_JBHUHU010000005.1"/>
</dbReference>
<organism evidence="1 2">
    <name type="scientific">Flagellimonas iocasae</name>
    <dbReference type="NCBI Taxonomy" id="2055905"/>
    <lineage>
        <taxon>Bacteria</taxon>
        <taxon>Pseudomonadati</taxon>
        <taxon>Bacteroidota</taxon>
        <taxon>Flavobacteriia</taxon>
        <taxon>Flavobacteriales</taxon>
        <taxon>Flavobacteriaceae</taxon>
        <taxon>Flagellimonas</taxon>
    </lineage>
</organism>
<sequence length="396" mass="45922">MKINNTYHLTYCTNIHAGGDWDETFASLKQNLPQIKKAVSPNEPFGLGLRLGNTASLELNDGQLEGFKDWLSENDCYIFTMNGFPYGNFHGEPVKDQVHVPDWTTKDRLKYTLRLFQQLDNLAPTELECGISTSPISYKHWFKSDAQKQQAFVQGAKHMAQVALELYQTEKESGRYMHLDVEPEPDGFLENTQEVLHFFDTYLIPEAKKVFKTFNFGENKVEELLKRYITVCYDVCHLALAYEEPNLTFERFKEAGIKVGKIQVSAALKILNNHDNEEELWDTLAQFNEPVYLHQVTEKINGKVVTYNDLPVVLEKKAPFDELRSHFHVPIFLEDYGLLQSTQDQIIKVLAYLERNFVSNHIEVETYTWDVLPEQLKLPITESIARELDWMKSRLK</sequence>
<accession>A0ABW4Y4P5</accession>
<gene>
    <name evidence="1" type="primary">eboE</name>
    <name evidence="1" type="ORF">ACFSJE_17115</name>
</gene>
<evidence type="ECO:0000313" key="1">
    <source>
        <dbReference type="EMBL" id="MFD2101513.1"/>
    </source>
</evidence>
<dbReference type="NCBIfam" id="NF035939">
    <property type="entry name" value="TIM_EboE"/>
    <property type="match status" value="1"/>
</dbReference>
<dbReference type="InterPro" id="IPR036237">
    <property type="entry name" value="Xyl_isomerase-like_sf"/>
</dbReference>
<reference evidence="2" key="1">
    <citation type="journal article" date="2019" name="Int. J. Syst. Evol. Microbiol.">
        <title>The Global Catalogue of Microorganisms (GCM) 10K type strain sequencing project: providing services to taxonomists for standard genome sequencing and annotation.</title>
        <authorList>
            <consortium name="The Broad Institute Genomics Platform"/>
            <consortium name="The Broad Institute Genome Sequencing Center for Infectious Disease"/>
            <person name="Wu L."/>
            <person name="Ma J."/>
        </authorList>
    </citation>
    <scope>NUCLEOTIDE SEQUENCE [LARGE SCALE GENOMIC DNA]</scope>
    <source>
        <strain evidence="2">JCM 3389</strain>
    </source>
</reference>
<dbReference type="Proteomes" id="UP001597342">
    <property type="component" value="Unassembled WGS sequence"/>
</dbReference>